<name>A0AA95SAN6_9BACI</name>
<evidence type="ECO:0000256" key="2">
    <source>
        <dbReference type="ARBA" id="ARBA00022475"/>
    </source>
</evidence>
<keyword evidence="8" id="KW-1185">Reference proteome</keyword>
<organism evidence="7 8">
    <name type="scientific">Neobacillus novalis</name>
    <dbReference type="NCBI Taxonomy" id="220687"/>
    <lineage>
        <taxon>Bacteria</taxon>
        <taxon>Bacillati</taxon>
        <taxon>Bacillota</taxon>
        <taxon>Bacilli</taxon>
        <taxon>Bacillales</taxon>
        <taxon>Bacillaceae</taxon>
        <taxon>Neobacillus</taxon>
    </lineage>
</organism>
<keyword evidence="2" id="KW-1003">Cell membrane</keyword>
<dbReference type="EMBL" id="CP126114">
    <property type="protein sequence ID" value="WHY85992.1"/>
    <property type="molecule type" value="Genomic_DNA"/>
</dbReference>
<gene>
    <name evidence="7" type="ORF">QNH39_26015</name>
</gene>
<feature type="transmembrane region" description="Helical" evidence="6">
    <location>
        <begin position="12"/>
        <end position="31"/>
    </location>
</feature>
<evidence type="ECO:0000256" key="3">
    <source>
        <dbReference type="ARBA" id="ARBA00022692"/>
    </source>
</evidence>
<dbReference type="KEGG" id="nnv:QNH39_26015"/>
<evidence type="ECO:0000256" key="4">
    <source>
        <dbReference type="ARBA" id="ARBA00022989"/>
    </source>
</evidence>
<keyword evidence="5 6" id="KW-0472">Membrane</keyword>
<dbReference type="PANTHER" id="PTHR33545">
    <property type="entry name" value="UPF0750 MEMBRANE PROTEIN YITT-RELATED"/>
    <property type="match status" value="1"/>
</dbReference>
<feature type="transmembrane region" description="Helical" evidence="6">
    <location>
        <begin position="37"/>
        <end position="68"/>
    </location>
</feature>
<dbReference type="AlphaFoldDB" id="A0AA95SAN6"/>
<evidence type="ECO:0000256" key="1">
    <source>
        <dbReference type="ARBA" id="ARBA00004651"/>
    </source>
</evidence>
<reference evidence="7" key="1">
    <citation type="submission" date="2023-05" db="EMBL/GenBank/DDBJ databases">
        <title>Comparative genomics of Bacillaceae isolates and their secondary metabolite potential.</title>
        <authorList>
            <person name="Song L."/>
            <person name="Nielsen L.J."/>
            <person name="Mohite O."/>
            <person name="Xu X."/>
            <person name="Weber T."/>
            <person name="Kovacs A.T."/>
        </authorList>
    </citation>
    <scope>NUCLEOTIDE SEQUENCE</scope>
    <source>
        <strain evidence="7">XLM17</strain>
    </source>
</reference>
<dbReference type="InterPro" id="IPR051461">
    <property type="entry name" value="UPF0750_membrane"/>
</dbReference>
<evidence type="ECO:0000313" key="8">
    <source>
        <dbReference type="Proteomes" id="UP001178288"/>
    </source>
</evidence>
<proteinExistence type="predicted"/>
<sequence>MENKGLIKKHTVDILKIIFGTAIMALNYYVFLKPNHILAPGLGGIAIIIAQFVPLSLGVTYFILNIPLFFSGFRFVGGRFVLYSLCGMFSLSIFLFLFDFLTGFHQQLIGSIVGGILNGAFLAMVLLVGGSTGGLDIAFVVINKFWPRFSIGNVMFVINAIVVIVSGLLFGFGSSIYTIISIYLAGKALDFCMRQKERSTANIDSLSS</sequence>
<dbReference type="Proteomes" id="UP001178288">
    <property type="component" value="Chromosome"/>
</dbReference>
<protein>
    <submittedName>
        <fullName evidence="7">YitT family protein</fullName>
    </submittedName>
</protein>
<dbReference type="Pfam" id="PF02588">
    <property type="entry name" value="YitT_membrane"/>
    <property type="match status" value="1"/>
</dbReference>
<evidence type="ECO:0000313" key="7">
    <source>
        <dbReference type="EMBL" id="WHY85992.1"/>
    </source>
</evidence>
<keyword evidence="3 6" id="KW-0812">Transmembrane</keyword>
<evidence type="ECO:0000256" key="6">
    <source>
        <dbReference type="SAM" id="Phobius"/>
    </source>
</evidence>
<dbReference type="RefSeq" id="WP_066093374.1">
    <property type="nucleotide sequence ID" value="NZ_CP126114.1"/>
</dbReference>
<dbReference type="InterPro" id="IPR003740">
    <property type="entry name" value="YitT"/>
</dbReference>
<comment type="subcellular location">
    <subcellularLocation>
        <location evidence="1">Cell membrane</location>
        <topology evidence="1">Multi-pass membrane protein</topology>
    </subcellularLocation>
</comment>
<feature type="transmembrane region" description="Helical" evidence="6">
    <location>
        <begin position="80"/>
        <end position="101"/>
    </location>
</feature>
<evidence type="ECO:0000256" key="5">
    <source>
        <dbReference type="ARBA" id="ARBA00023136"/>
    </source>
</evidence>
<dbReference type="PANTHER" id="PTHR33545:SF9">
    <property type="entry name" value="UPF0750 MEMBRANE PROTEIN YITE"/>
    <property type="match status" value="1"/>
</dbReference>
<dbReference type="GO" id="GO:0005886">
    <property type="term" value="C:plasma membrane"/>
    <property type="evidence" value="ECO:0007669"/>
    <property type="project" value="UniProtKB-SubCell"/>
</dbReference>
<keyword evidence="4 6" id="KW-1133">Transmembrane helix</keyword>
<accession>A0AA95SAN6</accession>
<feature type="transmembrane region" description="Helical" evidence="6">
    <location>
        <begin position="154"/>
        <end position="184"/>
    </location>
</feature>